<reference evidence="1" key="1">
    <citation type="submission" date="2021-01" db="EMBL/GenBank/DDBJ databases">
        <title>Marivirga aurantiaca sp. nov., isolated from intertidal surface sediments.</title>
        <authorList>
            <person name="Zhang M."/>
        </authorList>
    </citation>
    <scope>NUCLEOTIDE SEQUENCE</scope>
    <source>
        <strain evidence="1">S37H4</strain>
    </source>
</reference>
<accession>A0A934X319</accession>
<evidence type="ECO:0000313" key="2">
    <source>
        <dbReference type="Proteomes" id="UP000611723"/>
    </source>
</evidence>
<dbReference type="EMBL" id="JAEQBW010000017">
    <property type="protein sequence ID" value="MBK6267346.1"/>
    <property type="molecule type" value="Genomic_DNA"/>
</dbReference>
<dbReference type="InterPro" id="IPR011659">
    <property type="entry name" value="WD40"/>
</dbReference>
<dbReference type="SUPFAM" id="SSF82171">
    <property type="entry name" value="DPP6 N-terminal domain-like"/>
    <property type="match status" value="1"/>
</dbReference>
<proteinExistence type="predicted"/>
<keyword evidence="2" id="KW-1185">Reference proteome</keyword>
<sequence>MAQFNISEVNILSDSINSEAEESAPILTKDGRVLFFVRTFSEENIGGALAGQDIWYSQLKEDSTWSRASNLASLNTIDNNLVVGISGNYDTLYLLNSYSGPLRKKWGISYSTKSENGLWTHPREYDIVFNSLGDFRGYFVAPAGDVVLLSSNSEDSYGEEDIYIYVKENGQWHEPIHLGPEINTAGFEISPFLTNDRKRIFFASNGHGGYGDADIFMIERLDDSWENWSKPVNLGSQINTKGFDAYLSLNSNDLAFYSSSKNRDFSDIYSAIITFEDESPAPDTTIWLDSTSIALEQDTLSKEMLSQSTYYTVQLLALGKKEAPELGFFDKIDIHSVTVYMGNDGLNRFSIGEFDSFSLAVEAMNSYRQMGYYDAFVRKVTRYEDLFKSSGKKVLGLFYESQ</sequence>
<name>A0A934X319_9BACT</name>
<evidence type="ECO:0000313" key="1">
    <source>
        <dbReference type="EMBL" id="MBK6267346.1"/>
    </source>
</evidence>
<dbReference type="Proteomes" id="UP000611723">
    <property type="component" value="Unassembled WGS sequence"/>
</dbReference>
<dbReference type="Pfam" id="PF07676">
    <property type="entry name" value="PD40"/>
    <property type="match status" value="2"/>
</dbReference>
<comment type="caution">
    <text evidence="1">The sequence shown here is derived from an EMBL/GenBank/DDBJ whole genome shotgun (WGS) entry which is preliminary data.</text>
</comment>
<organism evidence="1 2">
    <name type="scientific">Marivirga aurantiaca</name>
    <dbReference type="NCBI Taxonomy" id="2802615"/>
    <lineage>
        <taxon>Bacteria</taxon>
        <taxon>Pseudomonadati</taxon>
        <taxon>Bacteroidota</taxon>
        <taxon>Cytophagia</taxon>
        <taxon>Cytophagales</taxon>
        <taxon>Marivirgaceae</taxon>
        <taxon>Marivirga</taxon>
    </lineage>
</organism>
<gene>
    <name evidence="1" type="ORF">JKA74_20050</name>
</gene>
<dbReference type="AlphaFoldDB" id="A0A934X319"/>
<protein>
    <submittedName>
        <fullName evidence="1">PD40 domain-containing protein</fullName>
    </submittedName>
</protein>